<name>A0A7L6AVI1_9GAMM</name>
<dbReference type="EMBL" id="CP059265">
    <property type="protein sequence ID" value="QLQ33131.1"/>
    <property type="molecule type" value="Genomic_DNA"/>
</dbReference>
<organism evidence="2 3">
    <name type="scientific">Candidatus Thiothrix singaporensis</name>
    <dbReference type="NCBI Taxonomy" id="2799669"/>
    <lineage>
        <taxon>Bacteria</taxon>
        <taxon>Pseudomonadati</taxon>
        <taxon>Pseudomonadota</taxon>
        <taxon>Gammaproteobacteria</taxon>
        <taxon>Thiotrichales</taxon>
        <taxon>Thiotrichaceae</taxon>
        <taxon>Thiothrix</taxon>
    </lineage>
</organism>
<reference evidence="2" key="1">
    <citation type="submission" date="2020-06" db="EMBL/GenBank/DDBJ databases">
        <title>Analysis procedures for assessing recovery of high quality, complete, closed genomes from Nanopore long read metagenome sequencing.</title>
        <authorList>
            <person name="Bessarab I."/>
            <person name="Arumugam K."/>
            <person name="Haryono M."/>
            <person name="Liu X."/>
            <person name="Roy S."/>
            <person name="Zuniga-Montanez R.E."/>
            <person name="Qiu G."/>
            <person name="Drautz-Moses D.I."/>
            <person name="Law Y.Y."/>
            <person name="Wuertz S."/>
            <person name="Lauro F.M."/>
            <person name="Huson D.H."/>
            <person name="Williams R.B."/>
        </authorList>
    </citation>
    <scope>NUCLEOTIDE SEQUENCE [LARGE SCALE GENOMIC DNA]</scope>
    <source>
        <strain evidence="2">SSD2</strain>
    </source>
</reference>
<dbReference type="PROSITE" id="PS51257">
    <property type="entry name" value="PROKAR_LIPOPROTEIN"/>
    <property type="match status" value="1"/>
</dbReference>
<accession>A0A7L6AVI1</accession>
<keyword evidence="1" id="KW-0732">Signal</keyword>
<evidence type="ECO:0000313" key="2">
    <source>
        <dbReference type="EMBL" id="QLQ33131.1"/>
    </source>
</evidence>
<gene>
    <name evidence="2" type="ORF">HZT40_17785</name>
</gene>
<evidence type="ECO:0000256" key="1">
    <source>
        <dbReference type="SAM" id="SignalP"/>
    </source>
</evidence>
<protein>
    <recommendedName>
        <fullName evidence="4">Lipoprotein</fullName>
    </recommendedName>
</protein>
<dbReference type="Proteomes" id="UP000510621">
    <property type="component" value="Chromosome"/>
</dbReference>
<dbReference type="AlphaFoldDB" id="A0A7L6AVI1"/>
<dbReference type="KEGG" id="this:HZT40_17785"/>
<evidence type="ECO:0000313" key="3">
    <source>
        <dbReference type="Proteomes" id="UP000510621"/>
    </source>
</evidence>
<proteinExistence type="predicted"/>
<feature type="signal peptide" evidence="1">
    <location>
        <begin position="1"/>
        <end position="27"/>
    </location>
</feature>
<keyword evidence="3" id="KW-1185">Reference proteome</keyword>
<sequence>MNRTHLNIIATASVLVISHLLTGCAEAPPPKEAEGKSIQDIAQEAMSSTGKLSKEQINALIQANAACRPDDQH</sequence>
<evidence type="ECO:0008006" key="4">
    <source>
        <dbReference type="Google" id="ProtNLM"/>
    </source>
</evidence>
<feature type="chain" id="PRO_5029585976" description="Lipoprotein" evidence="1">
    <location>
        <begin position="28"/>
        <end position="73"/>
    </location>
</feature>